<name>A0A369QNJ4_9BACT</name>
<dbReference type="EMBL" id="QASA01000001">
    <property type="protein sequence ID" value="RDC64429.1"/>
    <property type="molecule type" value="Genomic_DNA"/>
</dbReference>
<evidence type="ECO:0000313" key="1">
    <source>
        <dbReference type="EMBL" id="RDC64429.1"/>
    </source>
</evidence>
<dbReference type="Proteomes" id="UP000253919">
    <property type="component" value="Unassembled WGS sequence"/>
</dbReference>
<reference evidence="1 2" key="1">
    <citation type="submission" date="2018-04" db="EMBL/GenBank/DDBJ databases">
        <title>Adhaeribacter sp. HMF7616 genome sequencing and assembly.</title>
        <authorList>
            <person name="Kang H."/>
            <person name="Kang J."/>
            <person name="Cha I."/>
            <person name="Kim H."/>
            <person name="Joh K."/>
        </authorList>
    </citation>
    <scope>NUCLEOTIDE SEQUENCE [LARGE SCALE GENOMIC DNA]</scope>
    <source>
        <strain evidence="1 2">HMF7616</strain>
    </source>
</reference>
<organism evidence="1 2">
    <name type="scientific">Adhaeribacter pallidiroseus</name>
    <dbReference type="NCBI Taxonomy" id="2072847"/>
    <lineage>
        <taxon>Bacteria</taxon>
        <taxon>Pseudomonadati</taxon>
        <taxon>Bacteroidota</taxon>
        <taxon>Cytophagia</taxon>
        <taxon>Cytophagales</taxon>
        <taxon>Hymenobacteraceae</taxon>
        <taxon>Adhaeribacter</taxon>
    </lineage>
</organism>
<comment type="caution">
    <text evidence="1">The sequence shown here is derived from an EMBL/GenBank/DDBJ whole genome shotgun (WGS) entry which is preliminary data.</text>
</comment>
<proteinExistence type="predicted"/>
<protein>
    <submittedName>
        <fullName evidence="1">Uncharacterized protein</fullName>
    </submittedName>
</protein>
<gene>
    <name evidence="1" type="ORF">AHMF7616_03043</name>
</gene>
<dbReference type="AlphaFoldDB" id="A0A369QNJ4"/>
<sequence length="61" mass="7049">MADRHSQIIADYQDFSGSYFLQLRNNRNTVFLIVMIDAPSFKIGGVGRSQQLSFFIFFLLN</sequence>
<accession>A0A369QNJ4</accession>
<keyword evidence="2" id="KW-1185">Reference proteome</keyword>
<evidence type="ECO:0000313" key="2">
    <source>
        <dbReference type="Proteomes" id="UP000253919"/>
    </source>
</evidence>